<dbReference type="InterPro" id="IPR050775">
    <property type="entry name" value="FAD-binding_Monooxygenases"/>
</dbReference>
<evidence type="ECO:0000256" key="2">
    <source>
        <dbReference type="ARBA" id="ARBA00022827"/>
    </source>
</evidence>
<keyword evidence="1" id="KW-0285">Flavoprotein</keyword>
<dbReference type="EMBL" id="MTYH01000037">
    <property type="protein sequence ID" value="PNP43715.1"/>
    <property type="molecule type" value="Genomic_DNA"/>
</dbReference>
<dbReference type="Gene3D" id="3.50.50.60">
    <property type="entry name" value="FAD/NAD(P)-binding domain"/>
    <property type="match status" value="3"/>
</dbReference>
<dbReference type="InterPro" id="IPR036188">
    <property type="entry name" value="FAD/NAD-bd_sf"/>
</dbReference>
<dbReference type="GO" id="GO:0004499">
    <property type="term" value="F:N,N-dimethylaniline monooxygenase activity"/>
    <property type="evidence" value="ECO:0007669"/>
    <property type="project" value="InterPro"/>
</dbReference>
<evidence type="ECO:0000256" key="4">
    <source>
        <dbReference type="ARBA" id="ARBA00023002"/>
    </source>
</evidence>
<dbReference type="PANTHER" id="PTHR43098">
    <property type="entry name" value="L-ORNITHINE N(5)-MONOOXYGENASE-RELATED"/>
    <property type="match status" value="1"/>
</dbReference>
<keyword evidence="4" id="KW-0560">Oxidoreductase</keyword>
<dbReference type="AlphaFoldDB" id="A0A2K0TDV5"/>
<accession>A0A2K0TDV5</accession>
<reference evidence="5 6" key="1">
    <citation type="submission" date="2017-02" db="EMBL/GenBank/DDBJ databases">
        <title>Genomes of Trichoderma spp. with biocontrol activity.</title>
        <authorList>
            <person name="Gardiner D."/>
            <person name="Kazan K."/>
            <person name="Vos C."/>
            <person name="Harvey P."/>
        </authorList>
    </citation>
    <scope>NUCLEOTIDE SEQUENCE [LARGE SCALE GENOMIC DNA]</scope>
    <source>
        <strain evidence="5 6">A5MH</strain>
    </source>
</reference>
<dbReference type="GO" id="GO:0050661">
    <property type="term" value="F:NADP binding"/>
    <property type="evidence" value="ECO:0007669"/>
    <property type="project" value="InterPro"/>
</dbReference>
<protein>
    <recommendedName>
        <fullName evidence="7">Cyclohexanone monooxygenase</fullName>
    </recommendedName>
</protein>
<organism evidence="5 6">
    <name type="scientific">Trichoderma gamsii</name>
    <dbReference type="NCBI Taxonomy" id="398673"/>
    <lineage>
        <taxon>Eukaryota</taxon>
        <taxon>Fungi</taxon>
        <taxon>Dikarya</taxon>
        <taxon>Ascomycota</taxon>
        <taxon>Pezizomycotina</taxon>
        <taxon>Sordariomycetes</taxon>
        <taxon>Hypocreomycetidae</taxon>
        <taxon>Hypocreales</taxon>
        <taxon>Hypocreaceae</taxon>
        <taxon>Trichoderma</taxon>
    </lineage>
</organism>
<keyword evidence="2" id="KW-0274">FAD</keyword>
<evidence type="ECO:0000256" key="1">
    <source>
        <dbReference type="ARBA" id="ARBA00022630"/>
    </source>
</evidence>
<proteinExistence type="predicted"/>
<evidence type="ECO:0000256" key="3">
    <source>
        <dbReference type="ARBA" id="ARBA00022857"/>
    </source>
</evidence>
<dbReference type="Pfam" id="PF00743">
    <property type="entry name" value="FMO-like"/>
    <property type="match status" value="1"/>
</dbReference>
<evidence type="ECO:0008006" key="7">
    <source>
        <dbReference type="Google" id="ProtNLM"/>
    </source>
</evidence>
<name>A0A2K0TDV5_9HYPO</name>
<comment type="caution">
    <text evidence="5">The sequence shown here is derived from an EMBL/GenBank/DDBJ whole genome shotgun (WGS) entry which is preliminary data.</text>
</comment>
<keyword evidence="3" id="KW-0521">NADP</keyword>
<evidence type="ECO:0000313" key="5">
    <source>
        <dbReference type="EMBL" id="PNP43715.1"/>
    </source>
</evidence>
<sequence>MSTVDAIIVGAGFGGIYNLYKLKALGLSVKCFEKAPEIGGTWYWSQYPGATSNSASEVYRFSFDKDLLKTYPWSTHFLPQKESQAYLKHFAKRYDLNQHIHTNVELKDASFDAPSSTWNVSFSNGETYKTTYLVLALGSLHIPNWPKIPGLNDFAGPVYHTGDWPEKRDLSGKRVGVIGTGSSGAQLVVNLADEVKHLVSFQRTAQHVVPHPDGPVSDEYRDWVNNNYDTIWEQVNNHPMGHAIIHKTTPTMSVSAEEREKIWEDLWNHGASGFSFLYGPFGDIHSSAEANRELCKFFEKKIAQSITDPDKLKKLTPSQIYAKRPVTLSGYYETFNKEHVDIVNYEHTPLVTVNEKGILTEEKQWDLDVIILTTDYEPIKGSYNKINFRGKHGTLKDQVGFTNMFFIVGPQSPPTNIPPLVESQGNFIAGLIEKAEAQKKENGGKTVLIEAEEEAERQWMEKCRTQAEGNLFRTVKSYVFGNNISGKDALGIWWLEGFGSYQSTIKEVSENGYPGFSFSI</sequence>
<dbReference type="PANTHER" id="PTHR43098:SF5">
    <property type="entry name" value="DUAL-FUNCTIONAL MONOOXYGENASE_METHYLTRANSFERASE PSOF"/>
    <property type="match status" value="1"/>
</dbReference>
<gene>
    <name evidence="5" type="ORF">TGAMA5MH_04688</name>
</gene>
<dbReference type="GO" id="GO:0050660">
    <property type="term" value="F:flavin adenine dinucleotide binding"/>
    <property type="evidence" value="ECO:0007669"/>
    <property type="project" value="InterPro"/>
</dbReference>
<dbReference type="OrthoDB" id="66881at2759"/>
<dbReference type="InterPro" id="IPR020946">
    <property type="entry name" value="Flavin_mOase-like"/>
</dbReference>
<evidence type="ECO:0000313" key="6">
    <source>
        <dbReference type="Proteomes" id="UP000236546"/>
    </source>
</evidence>
<dbReference type="SUPFAM" id="SSF51905">
    <property type="entry name" value="FAD/NAD(P)-binding domain"/>
    <property type="match status" value="1"/>
</dbReference>
<dbReference type="Proteomes" id="UP000236546">
    <property type="component" value="Unassembled WGS sequence"/>
</dbReference>